<protein>
    <submittedName>
        <fullName evidence="2">Uncharacterized protein</fullName>
    </submittedName>
</protein>
<feature type="compositionally biased region" description="Basic and acidic residues" evidence="1">
    <location>
        <begin position="152"/>
        <end position="168"/>
    </location>
</feature>
<dbReference type="AlphaFoldDB" id="A0AAW0FBJ6"/>
<sequence length="168" mass="18551">MLKAPQPVTHLKILGQVLSGSILPTDETWIKKLPRLENKFTQRGAVHCEATLMALAANPSGGGKMGIEQILQEMHPTIAMTKKCPFSLPGTHGIIVPWVPPANLDIDVLQRIKDVLMTEVNRVVKKLRDAAVQEALSRQRTPTSSDAGSPPRGKEYWKGDLEFPRKKT</sequence>
<keyword evidence="3" id="KW-1185">Reference proteome</keyword>
<organism evidence="2 3">
    <name type="scientific">Cerrena zonata</name>
    <dbReference type="NCBI Taxonomy" id="2478898"/>
    <lineage>
        <taxon>Eukaryota</taxon>
        <taxon>Fungi</taxon>
        <taxon>Dikarya</taxon>
        <taxon>Basidiomycota</taxon>
        <taxon>Agaricomycotina</taxon>
        <taxon>Agaricomycetes</taxon>
        <taxon>Polyporales</taxon>
        <taxon>Cerrenaceae</taxon>
        <taxon>Cerrena</taxon>
    </lineage>
</organism>
<feature type="compositionally biased region" description="Polar residues" evidence="1">
    <location>
        <begin position="136"/>
        <end position="147"/>
    </location>
</feature>
<evidence type="ECO:0000313" key="2">
    <source>
        <dbReference type="EMBL" id="KAK7677227.1"/>
    </source>
</evidence>
<reference evidence="2 3" key="1">
    <citation type="submission" date="2022-09" db="EMBL/GenBank/DDBJ databases">
        <authorList>
            <person name="Palmer J.M."/>
        </authorList>
    </citation>
    <scope>NUCLEOTIDE SEQUENCE [LARGE SCALE GENOMIC DNA]</scope>
    <source>
        <strain evidence="2 3">DSM 7382</strain>
    </source>
</reference>
<feature type="region of interest" description="Disordered" evidence="1">
    <location>
        <begin position="133"/>
        <end position="168"/>
    </location>
</feature>
<comment type="caution">
    <text evidence="2">The sequence shown here is derived from an EMBL/GenBank/DDBJ whole genome shotgun (WGS) entry which is preliminary data.</text>
</comment>
<name>A0AAW0FBJ6_9APHY</name>
<gene>
    <name evidence="2" type="ORF">QCA50_019821</name>
</gene>
<proteinExistence type="predicted"/>
<dbReference type="EMBL" id="JASBNA010000093">
    <property type="protein sequence ID" value="KAK7677227.1"/>
    <property type="molecule type" value="Genomic_DNA"/>
</dbReference>
<dbReference type="Proteomes" id="UP001385951">
    <property type="component" value="Unassembled WGS sequence"/>
</dbReference>
<evidence type="ECO:0000256" key="1">
    <source>
        <dbReference type="SAM" id="MobiDB-lite"/>
    </source>
</evidence>
<evidence type="ECO:0000313" key="3">
    <source>
        <dbReference type="Proteomes" id="UP001385951"/>
    </source>
</evidence>
<accession>A0AAW0FBJ6</accession>